<comment type="subcellular location">
    <subcellularLocation>
        <location evidence="2">Cytoplasm</location>
    </subcellularLocation>
</comment>
<accession>A0A6J5EKU6</accession>
<dbReference type="Proteomes" id="UP000494363">
    <property type="component" value="Unassembled WGS sequence"/>
</dbReference>
<comment type="cofactor">
    <cofactor evidence="1">
        <name>pyridoxal 5'-phosphate</name>
        <dbReference type="ChEBI" id="CHEBI:597326"/>
    </cofactor>
</comment>
<dbReference type="PROSITE" id="PS52004">
    <property type="entry name" value="KS3_2"/>
    <property type="match status" value="2"/>
</dbReference>
<feature type="compositionally biased region" description="Low complexity" evidence="13">
    <location>
        <begin position="2537"/>
        <end position="2551"/>
    </location>
</feature>
<dbReference type="RefSeq" id="WP_175229336.1">
    <property type="nucleotide sequence ID" value="NZ_CADIKH010000028.1"/>
</dbReference>
<dbReference type="GO" id="GO:0009034">
    <property type="term" value="F:tryptophanase activity"/>
    <property type="evidence" value="ECO:0007669"/>
    <property type="project" value="UniProtKB-EC"/>
</dbReference>
<dbReference type="GO" id="GO:0004312">
    <property type="term" value="F:fatty acid synthase activity"/>
    <property type="evidence" value="ECO:0007669"/>
    <property type="project" value="TreeGrafter"/>
</dbReference>
<dbReference type="InterPro" id="IPR049552">
    <property type="entry name" value="PKS_DH_N"/>
</dbReference>
<keyword evidence="9" id="KW-0677">Repeat</keyword>
<evidence type="ECO:0000256" key="13">
    <source>
        <dbReference type="SAM" id="MobiDB-lite"/>
    </source>
</evidence>
<dbReference type="InterPro" id="IPR049551">
    <property type="entry name" value="PKS_DH_C"/>
</dbReference>
<keyword evidence="5" id="KW-0596">Phosphopantetheine</keyword>
<evidence type="ECO:0000256" key="9">
    <source>
        <dbReference type="ARBA" id="ARBA00022737"/>
    </source>
</evidence>
<evidence type="ECO:0000256" key="4">
    <source>
        <dbReference type="ARBA" id="ARBA00011881"/>
    </source>
</evidence>
<dbReference type="InterPro" id="IPR050091">
    <property type="entry name" value="PKS_NRPS_Biosynth_Enz"/>
</dbReference>
<feature type="region of interest" description="Disordered" evidence="13">
    <location>
        <begin position="2370"/>
        <end position="2407"/>
    </location>
</feature>
<dbReference type="EMBL" id="CADIKH010000028">
    <property type="protein sequence ID" value="CAB3765862.1"/>
    <property type="molecule type" value="Genomic_DNA"/>
</dbReference>
<organism evidence="17 18">
    <name type="scientific">Paraburkholderia humisilvae</name>
    <dbReference type="NCBI Taxonomy" id="627669"/>
    <lineage>
        <taxon>Bacteria</taxon>
        <taxon>Pseudomonadati</taxon>
        <taxon>Pseudomonadota</taxon>
        <taxon>Betaproteobacteria</taxon>
        <taxon>Burkholderiales</taxon>
        <taxon>Burkholderiaceae</taxon>
        <taxon>Paraburkholderia</taxon>
    </lineage>
</organism>
<dbReference type="CDD" id="cd00833">
    <property type="entry name" value="PKS"/>
    <property type="match status" value="2"/>
</dbReference>
<dbReference type="Pfam" id="PF09924">
    <property type="entry name" value="LPG_synthase_C"/>
    <property type="match status" value="1"/>
</dbReference>
<dbReference type="Gene3D" id="3.40.47.10">
    <property type="match status" value="2"/>
</dbReference>
<dbReference type="Pfam" id="PF21394">
    <property type="entry name" value="Beta-ketacyl_N"/>
    <property type="match status" value="1"/>
</dbReference>
<feature type="region of interest" description="C-terminal hotdog fold" evidence="12">
    <location>
        <begin position="1734"/>
        <end position="1880"/>
    </location>
</feature>
<dbReference type="SMART" id="SM00823">
    <property type="entry name" value="PKS_PP"/>
    <property type="match status" value="2"/>
</dbReference>
<feature type="compositionally biased region" description="Polar residues" evidence="13">
    <location>
        <begin position="2371"/>
        <end position="2380"/>
    </location>
</feature>
<dbReference type="GO" id="GO:0006633">
    <property type="term" value="P:fatty acid biosynthetic process"/>
    <property type="evidence" value="ECO:0007669"/>
    <property type="project" value="InterPro"/>
</dbReference>
<keyword evidence="18" id="KW-1185">Reference proteome</keyword>
<dbReference type="PROSITE" id="PS50075">
    <property type="entry name" value="CARRIER"/>
    <property type="match status" value="1"/>
</dbReference>
<feature type="compositionally biased region" description="Low complexity" evidence="13">
    <location>
        <begin position="2503"/>
        <end position="2519"/>
    </location>
</feature>
<dbReference type="InterPro" id="IPR013968">
    <property type="entry name" value="PKS_KR"/>
</dbReference>
<dbReference type="InterPro" id="IPR009081">
    <property type="entry name" value="PP-bd_ACP"/>
</dbReference>
<evidence type="ECO:0000313" key="17">
    <source>
        <dbReference type="EMBL" id="CAB3765862.1"/>
    </source>
</evidence>
<dbReference type="Gene3D" id="3.90.1150.10">
    <property type="entry name" value="Aspartate Aminotransferase, domain 1"/>
    <property type="match status" value="1"/>
</dbReference>
<keyword evidence="17" id="KW-0456">Lyase</keyword>
<dbReference type="Pfam" id="PF02801">
    <property type="entry name" value="Ketoacyl-synt_C"/>
    <property type="match status" value="2"/>
</dbReference>
<dbReference type="InterPro" id="IPR024320">
    <property type="entry name" value="LPG_synthase_C"/>
</dbReference>
<dbReference type="InterPro" id="IPR049900">
    <property type="entry name" value="PKS_mFAS_DH"/>
</dbReference>
<evidence type="ECO:0000256" key="12">
    <source>
        <dbReference type="PROSITE-ProRule" id="PRU01363"/>
    </source>
</evidence>
<feature type="compositionally biased region" description="Basic and acidic residues" evidence="13">
    <location>
        <begin position="2520"/>
        <end position="2536"/>
    </location>
</feature>
<evidence type="ECO:0000259" key="16">
    <source>
        <dbReference type="PROSITE" id="PS52019"/>
    </source>
</evidence>
<dbReference type="Gene3D" id="3.40.50.720">
    <property type="entry name" value="NAD(P)-binding Rossmann-like Domain"/>
    <property type="match status" value="2"/>
</dbReference>
<dbReference type="FunFam" id="3.40.47.10:FF:000019">
    <property type="entry name" value="Polyketide synthase type I"/>
    <property type="match status" value="2"/>
</dbReference>
<dbReference type="InterPro" id="IPR042104">
    <property type="entry name" value="PKS_dehydratase_sf"/>
</dbReference>
<sequence>MATAEWDLQNRELLVDLTRSWLKSLTIGLIADTASAQTDVDITTPFGEIGVDSFRILKMIKQLEEDFGTLPKTLLFEYFNIETLAGYFVDRHRTVVAAKFGAPADAAPTSHRAPGDAPARPSPVPQASAARDMPVTAAGDSIRMLGKDLPAFPQLHAQIESLFVAHRNEGSMSRGTRNIAPNLFIGSARRGYFHYGRCKDLVLGYAYTGPSGYFHEIAAELHHYCESRGYQLNILTDEVVEEIGGARFSSTPFGVVQRVLGIRAFSLEGGAMRRLRYQVSKFEKAGTCRTAEYRCGTEPGVDRDIASVIERWCATRPMVNPLIPIVKDEILAGSLDPQHRLFLTYLDDVLQNVILISAIRTADCNGYLMDLEFYPPDMPLGGLEYAIVNIIRTLAGEGNDVLSLGGTYGCRLTVCENADPDVDRMLDDLHRQNIFNDEGNLQFKNKFRPENRTIYLCRPAGSGRADNVIDIILMVADPDRLQTPDGENHTLVAGQQPAAGAAVAGSAQGSQPQDGGGEAHVYGAASQAWVEGDTRSRVLAEHGYNPLNVAAAHIEFDLKTDSWAQLDTAFVRRGIKQLHAQLQAPVDVDAVLRDTFGFDHVLLTGSGRAAESLLCGAWPKRGRVLQNLLFPSGLYHQIDAGLSPHELPHPDAFRVDADTPFKAELDPSALAEQIERHADEIGCVWIELCNNATGGHPVSLEHLRAVKALLAPHRIALVIDATRVLENARYLIARDGAQAGKDLWTVARELLACADVVTASLAKDFGVDRGGVIATNDGALYAAFAGRQQHDGGGLDAIGRQLVGVALGERERIAGRVAQRVRAVGRVWDALVARGVPLVAPAGGHCVLIDVKRLPDFAGFDHPVASFLAWLYQQTGIRGGAHSIGMRKDGPLGGMARLAIPAGLKDGEVDELITRLTRGFDTLSDIPELALEGSRHDALGNLHAAYRMIRYHRASKALVTGGADASPNTASARTAVSATARLPSRDVAARAQASSAPRAIAIVGMAGRYPKAATLDQFWDNLRAGRDCVDEIGAERLALRARTPFMRTYRGGFIDAIDRFDSLFFNISPREAEMLDPQERLFLEVAWEALEDAGYYPEILGRDTGTRDVGVFVGAVWAMYQMAGVEAKLAGRDTNPNSFLWSIANRVSYWMNLRGPSLTVDTACSSSLTALYLACEAIRNGNCSSALVGGVNLDLHQHKFDINRAGGALSPDGVCRTFGADANGYVAGEGVGALYLKPLDDALRDGDHVYGVVRGVVVNHGGRTAGYTVPNPKAQGDLIAAALQRADVTADTIGYIEAHGTGTELGDPIEIAGLSNAFASAAVPARSCPIGSVKTNIGHLEAAAGVVGVTKVLLQMRHGELVPSLHSAQLNAHIDFAGTPFEVQQTLAPWRPRRAGEPLRAGVSSFGAGGANAHVVLEQYLPYEEQGTPVTGELAFPLSAHNDEQLREMAARLSARLRRDDHAPRIADVAYTLQNGRKSFDHRLVIFATDLVQLADRLAAFATGKPGAETLTGHAKDAEQITKLLSRTETDQFVALMSQGGNQRKLAQLWLNGLLADCRGFMREGRRTPLPPYPFADRRHWVERAARPTAFAPPVLHPLLDSNESTFERQLFRKTFRPREFVVRDHVVSGVPTLPGTAYLELARKAAELAAGRPVRRIRNVTWLSPLTVANDSVTEAFVELKPNGETVAFEVYSEPDGVRRLHAQGRLIYELAYRAADMNVDAVDLAAVRERCAPLSDGAPASIYARFDQAGMHYGTQFQALSEVRKGDGEVLGRLQLPPLDEADFESFVLHPVLLDAAMQAGIAAQLDGGAGEMRVPYSLGEVEILHPLTRDCYSYVTKRGGSRGGVSREDVAIVDGSGKVLVRIHETVGVPITGMHDRQTAAPAEHGDTFAMLHYTRAWRPETLDAAAGRDALVLFDTDTKLRDACVRQGRAAALVLHGTRFESHGDGAYTIDAANADDYARVLEALRADGWSLQRICHACGDRVDNATDDLGAAPEAALDLGVYTFLPLSRAWAATRPADGAQLVYLYRNASRDPQPHHEAINGFARCVELEQPRLACKVLEIRTVSLDADRADVSARALLAEFDAGAQASRAVRYGPEGREVRTLRRLPEQELRAEAGPMLRQGGVYLITGGAGGLGLLFAAHLAKTCHARLVLTGRSAPSGKLDAELDALRAHGAQVLYVQADVARVDDARRAVDACRTRFGRIDGVLHCAGVLRDSLLRNKTREEMAAVFAPKILGVHHLDELTRDDALDCFVLFSSLAAVGGNVGQCDYAYANHYLDSFAARRDALRAAGRRNGRSLSINWSLWAEGGMKLDAQTERVFRRNLGIAPLRSEDGLAAFTAGLSAAVPQLAVLSGVQTKVERAWGLTQSDAQRPKSSASAIGGAAKQPEAAGDGPGAASRGEAPQTDALFHAIVRKLSGTVLELLKLDADDLSRDSVLLDVGFDSIGLSTFADAINRIYGLDLNPVLFFEYPSINAIAGVLASEHATAARAVHGASEASSTVRAPAPSAPAAAVARDETRAPLPDGIDKGWRAPGAAPAPRRPSGSRFAADPIAIVGIAGIMPQSSDVHEYWTNLRDARDLVTEIPRERWIWEDVAGDPVKDVNRSYSRWGGFMKEVDKFDPLFFGITPREAEMMDPQQRLLIQTVWSAIEDAGHRVSDLAGTRTGLFVGASSQDYIDVLAQHQSALDGYSASGNAHSILANRISFLFNLRGPSAPLDTACSSSLVALHRAIESIHTGSSEMAIVAGVQVMLTPTGHISLSAAGMLSPDGKCKTFTKGADGYVRGEGVGAIFIKRLSQARNDGNPVYAVIRATAENHGGRVTNLTAPNPKAQTELLLEAYEHARIDPSTVGYIECHGTGTSLGDPIEIQALKKSFADLYARHGLAAPPVPHCGLSSVKTNIGHLEPAAGIASLLKVLLAIRHRQIPAMLHFDMPNPYIDLSGSPFYVVDKTTPWDAPRAPDGEPLPRRAGVSAFGWGGANAHVVLEEYVDDPVPSHDEDEQLFVLSARDGERLREYAGALAAYLRTYDDVALGDLAWTLQVGRDEMDERLAIVARTHGELLGCLSAFAAGETEVGGCWSARVPRRRAMEDADPVRFADASVALAELARGWTGGRRIDWRQLHSAQRRRLSVPTYPFARERYWVGDATQNDRTGPAAATTVSPQATGADVGAVLAEPVWTDAAAALRPDTPLQAPKLYEAVLCDLSHLDAERLRAELPGLAHVARPAAGADHAERYRIAALAVFERIQHVLKTKPSAPVLLQIVAPYDDERNPLYAGLAGLVRSARVEQPNLIAQLVLVDEAADEAALAQRLRDCRTVPGEAVFRYERAQASVARWRDVAGELARSGVPIALRECGVYLIVGGLGGLGLIFAREILRQVPHATVVLTGRGALTDTRRDRLHALAAEWSVPAERLDYRELDLERLDSVRECIDAIVARHGALHGVLHGAGTTNDSLIVKKDAESFAQVLAPKVAGTFHLDVATRELDLDFVVLFSSLSAALGNVGQADYAAANGFMDAYARMRNALARAGERRGHTLSVNWPLWDEGGMRLDAKARARLFASTGLLPMRTDTGVHVWHRALSAQLGQLLVMEGQTARLRRIVPGLSEVAPRGARPVDTQGQPATDAGQLLARLRQRVLVDLHGFQKLGVTDVE</sequence>
<evidence type="ECO:0000256" key="7">
    <source>
        <dbReference type="ARBA" id="ARBA00022553"/>
    </source>
</evidence>
<comment type="function">
    <text evidence="11">Involved in production of the polyketide antibiotic thailandamide.</text>
</comment>
<comment type="pathway">
    <text evidence="3">Antibiotic biosynthesis.</text>
</comment>
<feature type="compositionally biased region" description="Low complexity" evidence="13">
    <location>
        <begin position="497"/>
        <end position="513"/>
    </location>
</feature>
<feature type="domain" description="Ketosynthase family 3 (KS3)" evidence="15">
    <location>
        <begin position="997"/>
        <end position="1419"/>
    </location>
</feature>
<dbReference type="PANTHER" id="PTHR43775">
    <property type="entry name" value="FATTY ACID SYNTHASE"/>
    <property type="match status" value="1"/>
</dbReference>
<dbReference type="Pfam" id="PF00109">
    <property type="entry name" value="ketoacyl-synt"/>
    <property type="match status" value="2"/>
</dbReference>
<comment type="subunit">
    <text evidence="4">Homotetramer.</text>
</comment>
<feature type="region of interest" description="Disordered" evidence="13">
    <location>
        <begin position="105"/>
        <end position="130"/>
    </location>
</feature>
<evidence type="ECO:0000256" key="3">
    <source>
        <dbReference type="ARBA" id="ARBA00004792"/>
    </source>
</evidence>
<dbReference type="Gene3D" id="1.10.1200.10">
    <property type="entry name" value="ACP-like"/>
    <property type="match status" value="2"/>
</dbReference>
<feature type="domain" description="Ketosynthase family 3 (KS3)" evidence="15">
    <location>
        <begin position="2555"/>
        <end position="2992"/>
    </location>
</feature>
<dbReference type="InterPro" id="IPR036736">
    <property type="entry name" value="ACP-like_sf"/>
</dbReference>
<dbReference type="SUPFAM" id="SSF53901">
    <property type="entry name" value="Thiolase-like"/>
    <property type="match status" value="2"/>
</dbReference>
<dbReference type="PROSITE" id="PS00606">
    <property type="entry name" value="KS3_1"/>
    <property type="match status" value="2"/>
</dbReference>
<dbReference type="PROSITE" id="PS52019">
    <property type="entry name" value="PKS_MFAS_DH"/>
    <property type="match status" value="1"/>
</dbReference>
<dbReference type="InterPro" id="IPR057326">
    <property type="entry name" value="KR_dom"/>
</dbReference>
<keyword evidence="8" id="KW-0808">Transferase</keyword>
<dbReference type="SUPFAM" id="SSF47336">
    <property type="entry name" value="ACP-like"/>
    <property type="match status" value="2"/>
</dbReference>
<dbReference type="InterPro" id="IPR020841">
    <property type="entry name" value="PKS_Beta-ketoAc_synthase_dom"/>
</dbReference>
<dbReference type="Gene3D" id="3.10.129.110">
    <property type="entry name" value="Polyketide synthase dehydratase"/>
    <property type="match status" value="1"/>
</dbReference>
<evidence type="ECO:0000256" key="8">
    <source>
        <dbReference type="ARBA" id="ARBA00022679"/>
    </source>
</evidence>
<dbReference type="InterPro" id="IPR001597">
    <property type="entry name" value="ArAA_b-elim_lyase/Thr_aldolase"/>
</dbReference>
<dbReference type="CDD" id="cd08953">
    <property type="entry name" value="KR_2_SDR_x"/>
    <property type="match status" value="2"/>
</dbReference>
<evidence type="ECO:0000313" key="18">
    <source>
        <dbReference type="Proteomes" id="UP000494363"/>
    </source>
</evidence>
<dbReference type="InterPro" id="IPR036291">
    <property type="entry name" value="NAD(P)-bd_dom_sf"/>
</dbReference>
<keyword evidence="7" id="KW-0597">Phosphoprotein</keyword>
<evidence type="ECO:0000259" key="14">
    <source>
        <dbReference type="PROSITE" id="PS50075"/>
    </source>
</evidence>
<dbReference type="GO" id="GO:0004315">
    <property type="term" value="F:3-oxoacyl-[acyl-carrier-protein] synthase activity"/>
    <property type="evidence" value="ECO:0007669"/>
    <property type="project" value="InterPro"/>
</dbReference>
<evidence type="ECO:0000256" key="6">
    <source>
        <dbReference type="ARBA" id="ARBA00022490"/>
    </source>
</evidence>
<dbReference type="InterPro" id="IPR014030">
    <property type="entry name" value="Ketoacyl_synth_N"/>
</dbReference>
<dbReference type="GO" id="GO:0031177">
    <property type="term" value="F:phosphopantetheine binding"/>
    <property type="evidence" value="ECO:0007669"/>
    <property type="project" value="InterPro"/>
</dbReference>
<dbReference type="PANTHER" id="PTHR43775:SF37">
    <property type="entry name" value="SI:DKEY-61P9.11"/>
    <property type="match status" value="1"/>
</dbReference>
<feature type="active site" description="Proton donor; for dehydratase activity" evidence="12">
    <location>
        <position position="1797"/>
    </location>
</feature>
<evidence type="ECO:0000256" key="1">
    <source>
        <dbReference type="ARBA" id="ARBA00001933"/>
    </source>
</evidence>
<dbReference type="Pfam" id="PF14765">
    <property type="entry name" value="PS-DH"/>
    <property type="match status" value="1"/>
</dbReference>
<dbReference type="InterPro" id="IPR015424">
    <property type="entry name" value="PyrdxlP-dep_Trfase"/>
</dbReference>
<keyword evidence="6" id="KW-0963">Cytoplasm</keyword>
<dbReference type="SMART" id="SM00822">
    <property type="entry name" value="PKS_KR"/>
    <property type="match status" value="2"/>
</dbReference>
<dbReference type="Pfam" id="PF22621">
    <property type="entry name" value="CurL-like_PKS_C"/>
    <property type="match status" value="1"/>
</dbReference>
<evidence type="ECO:0000256" key="10">
    <source>
        <dbReference type="ARBA" id="ARBA00022898"/>
    </source>
</evidence>
<dbReference type="InterPro" id="IPR014031">
    <property type="entry name" value="Ketoacyl_synth_C"/>
</dbReference>
<dbReference type="Pfam" id="PF00550">
    <property type="entry name" value="PP-binding"/>
    <property type="match status" value="2"/>
</dbReference>
<dbReference type="Pfam" id="PF01212">
    <property type="entry name" value="Beta_elim_lyase"/>
    <property type="match status" value="1"/>
</dbReference>
<dbReference type="EC" id="4.1.99.1" evidence="17"/>
<dbReference type="Gene3D" id="1.10.1240.100">
    <property type="match status" value="2"/>
</dbReference>
<keyword evidence="10" id="KW-0663">Pyridoxal phosphate</keyword>
<evidence type="ECO:0000256" key="2">
    <source>
        <dbReference type="ARBA" id="ARBA00004496"/>
    </source>
</evidence>
<feature type="region of interest" description="Disordered" evidence="13">
    <location>
        <begin position="2501"/>
        <end position="2551"/>
    </location>
</feature>
<reference evidence="17 18" key="1">
    <citation type="submission" date="2020-04" db="EMBL/GenBank/DDBJ databases">
        <authorList>
            <person name="De Canck E."/>
        </authorList>
    </citation>
    <scope>NUCLEOTIDE SEQUENCE [LARGE SCALE GENOMIC DNA]</scope>
    <source>
        <strain evidence="17 18">LMG 29542</strain>
    </source>
</reference>
<feature type="domain" description="Carrier" evidence="14">
    <location>
        <begin position="2413"/>
        <end position="2490"/>
    </location>
</feature>
<dbReference type="SMART" id="SM00826">
    <property type="entry name" value="PKS_DH"/>
    <property type="match status" value="1"/>
</dbReference>
<dbReference type="InterPro" id="IPR020807">
    <property type="entry name" value="PKS_DH"/>
</dbReference>
<dbReference type="InterPro" id="IPR020806">
    <property type="entry name" value="PKS_PP-bd"/>
</dbReference>
<dbReference type="Pfam" id="PF08659">
    <property type="entry name" value="KR"/>
    <property type="match status" value="2"/>
</dbReference>
<feature type="active site" description="Proton acceptor; for dehydratase activity" evidence="12">
    <location>
        <position position="1626"/>
    </location>
</feature>
<dbReference type="InterPro" id="IPR016039">
    <property type="entry name" value="Thiolase-like"/>
</dbReference>
<dbReference type="Gene3D" id="3.40.640.10">
    <property type="entry name" value="Type I PLP-dependent aspartate aminotransferase-like (Major domain)"/>
    <property type="match status" value="1"/>
</dbReference>
<dbReference type="InterPro" id="IPR018201">
    <property type="entry name" value="Ketoacyl_synth_AS"/>
</dbReference>
<dbReference type="InterPro" id="IPR015421">
    <property type="entry name" value="PyrdxlP-dep_Trfase_major"/>
</dbReference>
<proteinExistence type="predicted"/>
<gene>
    <name evidence="17" type="primary">tnaA</name>
    <name evidence="17" type="ORF">LMG29542_05250</name>
</gene>
<evidence type="ECO:0000256" key="5">
    <source>
        <dbReference type="ARBA" id="ARBA00022450"/>
    </source>
</evidence>
<evidence type="ECO:0000259" key="15">
    <source>
        <dbReference type="PROSITE" id="PS52004"/>
    </source>
</evidence>
<dbReference type="InterPro" id="IPR049490">
    <property type="entry name" value="C883_1060-like_KR_N"/>
</dbReference>
<dbReference type="InterPro" id="IPR015422">
    <property type="entry name" value="PyrdxlP-dep_Trfase_small"/>
</dbReference>
<feature type="region of interest" description="N-terminal hotdog fold" evidence="12">
    <location>
        <begin position="1597"/>
        <end position="1715"/>
    </location>
</feature>
<feature type="compositionally biased region" description="Low complexity" evidence="13">
    <location>
        <begin position="2381"/>
        <end position="2390"/>
    </location>
</feature>
<dbReference type="Pfam" id="PF22336">
    <property type="entry name" value="RhiE-like_linker"/>
    <property type="match status" value="1"/>
</dbReference>
<evidence type="ECO:0000256" key="11">
    <source>
        <dbReference type="ARBA" id="ARBA00054155"/>
    </source>
</evidence>
<dbReference type="SUPFAM" id="SSF53383">
    <property type="entry name" value="PLP-dependent transferases"/>
    <property type="match status" value="1"/>
</dbReference>
<name>A0A6J5EKU6_9BURK</name>
<dbReference type="InterPro" id="IPR054514">
    <property type="entry name" value="RhiE-like_linker"/>
</dbReference>
<feature type="region of interest" description="Disordered" evidence="13">
    <location>
        <begin position="497"/>
        <end position="520"/>
    </location>
</feature>
<feature type="domain" description="PKS/mFAS DH" evidence="16">
    <location>
        <begin position="1597"/>
        <end position="1880"/>
    </location>
</feature>
<protein>
    <submittedName>
        <fullName evidence="17">Tryptophanase</fullName>
        <ecNumber evidence="17">4.1.99.1</ecNumber>
    </submittedName>
</protein>
<dbReference type="Pfam" id="PF21089">
    <property type="entry name" value="PKS_DH_N"/>
    <property type="match status" value="1"/>
</dbReference>
<dbReference type="SMART" id="SM01294">
    <property type="entry name" value="PKS_PP_betabranch"/>
    <property type="match status" value="1"/>
</dbReference>
<dbReference type="SMART" id="SM00825">
    <property type="entry name" value="PKS_KS"/>
    <property type="match status" value="2"/>
</dbReference>
<dbReference type="SUPFAM" id="SSF51735">
    <property type="entry name" value="NAD(P)-binding Rossmann-fold domains"/>
    <property type="match status" value="4"/>
</dbReference>